<evidence type="ECO:0000313" key="3">
    <source>
        <dbReference type="Proteomes" id="UP000830375"/>
    </source>
</evidence>
<dbReference type="Proteomes" id="UP000830375">
    <property type="component" value="Unassembled WGS sequence"/>
</dbReference>
<feature type="chain" id="PRO_5045199579" evidence="1">
    <location>
        <begin position="20"/>
        <end position="374"/>
    </location>
</feature>
<keyword evidence="2" id="KW-0675">Receptor</keyword>
<name>A0ABQ8MUC5_LABRO</name>
<comment type="caution">
    <text evidence="2">The sequence shown here is derived from an EMBL/GenBank/DDBJ whole genome shotgun (WGS) entry which is preliminary data.</text>
</comment>
<dbReference type="EMBL" id="JACTAM010000003">
    <property type="protein sequence ID" value="KAI2666445.1"/>
    <property type="molecule type" value="Genomic_DNA"/>
</dbReference>
<feature type="signal peptide" evidence="1">
    <location>
        <begin position="1"/>
        <end position="19"/>
    </location>
</feature>
<keyword evidence="3" id="KW-1185">Reference proteome</keyword>
<evidence type="ECO:0000256" key="1">
    <source>
        <dbReference type="SAM" id="SignalP"/>
    </source>
</evidence>
<evidence type="ECO:0000313" key="2">
    <source>
        <dbReference type="EMBL" id="KAI2666445.1"/>
    </source>
</evidence>
<reference evidence="2 3" key="1">
    <citation type="submission" date="2022-01" db="EMBL/GenBank/DDBJ databases">
        <title>A high-quality chromosome-level genome assembly of rohu carp, Labeo rohita.</title>
        <authorList>
            <person name="Arick M.A. II"/>
            <person name="Hsu C.-Y."/>
            <person name="Magbanua Z."/>
            <person name="Pechanova O."/>
            <person name="Grover C."/>
            <person name="Miller E."/>
            <person name="Thrash A."/>
            <person name="Ezzel L."/>
            <person name="Alam S."/>
            <person name="Benzie J."/>
            <person name="Hamilton M."/>
            <person name="Karsi A."/>
            <person name="Lawrence M.L."/>
            <person name="Peterson D.G."/>
        </authorList>
    </citation>
    <scope>NUCLEOTIDE SEQUENCE [LARGE SCALE GENOMIC DNA]</scope>
    <source>
        <strain evidence="3">BAU-BD-2019</strain>
        <tissue evidence="2">Blood</tissue>
    </source>
</reference>
<sequence length="374" mass="39263">MCSVGPSFRLCLIVSVGIALNWNRDFMVSSLCGYIMARCENPSTPGTPRHHWNELEGGHISGATELRISPEPVTSDQATVLATGKSAMGSKGAEEGSAYCTMAEGELSSADCALPAILLSSSACPKLSVCPELSVSPVSAMEAICELSVCPELSACPEMTTESPFPTTCVPVLTITTAVSWQPLCSSSAHHLCGGIATGLLVSICIMAGGFLVSVYASWTLPRPVDPASPPGSLVPPALPRSVINHPLYLDSTPLATPRPSIPYVLSGSSFFQFHHRSPSRLRTGSRLAPSCLLPGSSLCLIHPVFSCFLLGSLSQPCTLFVVLLLGVCHTPEPPPRLSICLPASPSLSPVAIRHSLFCPPPKFPFLPLFVSAA</sequence>
<organism evidence="2 3">
    <name type="scientific">Labeo rohita</name>
    <name type="common">Indian major carp</name>
    <name type="synonym">Cyprinus rohita</name>
    <dbReference type="NCBI Taxonomy" id="84645"/>
    <lineage>
        <taxon>Eukaryota</taxon>
        <taxon>Metazoa</taxon>
        <taxon>Chordata</taxon>
        <taxon>Craniata</taxon>
        <taxon>Vertebrata</taxon>
        <taxon>Euteleostomi</taxon>
        <taxon>Actinopterygii</taxon>
        <taxon>Neopterygii</taxon>
        <taxon>Teleostei</taxon>
        <taxon>Ostariophysi</taxon>
        <taxon>Cypriniformes</taxon>
        <taxon>Cyprinidae</taxon>
        <taxon>Labeoninae</taxon>
        <taxon>Labeonini</taxon>
        <taxon>Labeo</taxon>
    </lineage>
</organism>
<proteinExistence type="predicted"/>
<protein>
    <submittedName>
        <fullName evidence="2">Relaxin receptor 1</fullName>
    </submittedName>
</protein>
<gene>
    <name evidence="2" type="ORF">H4Q32_010317</name>
</gene>
<accession>A0ABQ8MUC5</accession>
<keyword evidence="1" id="KW-0732">Signal</keyword>